<keyword evidence="5 10" id="KW-0489">Methyltransferase</keyword>
<dbReference type="Proteomes" id="UP000095517">
    <property type="component" value="Unassembled WGS sequence"/>
</dbReference>
<dbReference type="EC" id="2.1.1.193" evidence="10"/>
<dbReference type="SUPFAM" id="SSF75217">
    <property type="entry name" value="alpha/beta knot"/>
    <property type="match status" value="1"/>
</dbReference>
<dbReference type="CDD" id="cd18084">
    <property type="entry name" value="RsmE-like"/>
    <property type="match status" value="1"/>
</dbReference>
<evidence type="ECO:0000256" key="6">
    <source>
        <dbReference type="ARBA" id="ARBA00022679"/>
    </source>
</evidence>
<dbReference type="Gene3D" id="2.40.240.20">
    <property type="entry name" value="Hypothetical PUA domain-like, domain 1"/>
    <property type="match status" value="1"/>
</dbReference>
<dbReference type="InterPro" id="IPR015947">
    <property type="entry name" value="PUA-like_sf"/>
</dbReference>
<evidence type="ECO:0000256" key="10">
    <source>
        <dbReference type="PIRNR" id="PIRNR015601"/>
    </source>
</evidence>
<feature type="domain" description="Ribosomal RNA small subunit methyltransferase E PUA-like" evidence="12">
    <location>
        <begin position="15"/>
        <end position="61"/>
    </location>
</feature>
<dbReference type="GO" id="GO:0070042">
    <property type="term" value="F:rRNA (uridine-N3-)-methyltransferase activity"/>
    <property type="evidence" value="ECO:0007669"/>
    <property type="project" value="TreeGrafter"/>
</dbReference>
<dbReference type="InterPro" id="IPR046886">
    <property type="entry name" value="RsmE_MTase_dom"/>
</dbReference>
<protein>
    <recommendedName>
        <fullName evidence="10">Ribosomal RNA small subunit methyltransferase E</fullName>
        <ecNumber evidence="10">2.1.1.193</ecNumber>
    </recommendedName>
</protein>
<dbReference type="InterPro" id="IPR006700">
    <property type="entry name" value="RsmE"/>
</dbReference>
<evidence type="ECO:0000256" key="7">
    <source>
        <dbReference type="ARBA" id="ARBA00022691"/>
    </source>
</evidence>
<dbReference type="SUPFAM" id="SSF88697">
    <property type="entry name" value="PUA domain-like"/>
    <property type="match status" value="1"/>
</dbReference>
<evidence type="ECO:0000256" key="1">
    <source>
        <dbReference type="ARBA" id="ARBA00004496"/>
    </source>
</evidence>
<evidence type="ECO:0000313" key="13">
    <source>
        <dbReference type="EMBL" id="CUN68729.1"/>
    </source>
</evidence>
<feature type="domain" description="Ribosomal RNA small subunit methyltransferase E methyltransferase" evidence="11">
    <location>
        <begin position="71"/>
        <end position="227"/>
    </location>
</feature>
<dbReference type="Pfam" id="PF20260">
    <property type="entry name" value="PUA_4"/>
    <property type="match status" value="1"/>
</dbReference>
<keyword evidence="3 10" id="KW-0963">Cytoplasm</keyword>
<evidence type="ECO:0000313" key="14">
    <source>
        <dbReference type="Proteomes" id="UP000095517"/>
    </source>
</evidence>
<reference evidence="13 14" key="1">
    <citation type="submission" date="2015-09" db="EMBL/GenBank/DDBJ databases">
        <authorList>
            <consortium name="Pathogen Informatics"/>
        </authorList>
    </citation>
    <scope>NUCLEOTIDE SEQUENCE [LARGE SCALE GENOMIC DNA]</scope>
    <source>
        <strain evidence="13 14">2789STDY5608840</strain>
    </source>
</reference>
<dbReference type="InterPro" id="IPR029028">
    <property type="entry name" value="Alpha/beta_knot_MTases"/>
</dbReference>
<dbReference type="NCBIfam" id="NF008702">
    <property type="entry name" value="PRK11713.6-1"/>
    <property type="match status" value="1"/>
</dbReference>
<evidence type="ECO:0000256" key="4">
    <source>
        <dbReference type="ARBA" id="ARBA00022552"/>
    </source>
</evidence>
<dbReference type="PANTHER" id="PTHR30027:SF3">
    <property type="entry name" value="16S RRNA (URACIL(1498)-N(3))-METHYLTRANSFERASE"/>
    <property type="match status" value="1"/>
</dbReference>
<evidence type="ECO:0000256" key="3">
    <source>
        <dbReference type="ARBA" id="ARBA00022490"/>
    </source>
</evidence>
<dbReference type="GO" id="GO:0005737">
    <property type="term" value="C:cytoplasm"/>
    <property type="evidence" value="ECO:0007669"/>
    <property type="project" value="UniProtKB-SubCell"/>
</dbReference>
<comment type="subcellular location">
    <subcellularLocation>
        <location evidence="1 10">Cytoplasm</location>
    </subcellularLocation>
</comment>
<keyword evidence="4 10" id="KW-0698">rRNA processing</keyword>
<keyword evidence="7 10" id="KW-0949">S-adenosyl-L-methionine</keyword>
<evidence type="ECO:0000256" key="2">
    <source>
        <dbReference type="ARBA" id="ARBA00005528"/>
    </source>
</evidence>
<accession>A0A173YYZ3</accession>
<dbReference type="FunFam" id="3.40.1280.10:FF:000026">
    <property type="entry name" value="Ribosomal RNA small subunit methyltransferase E"/>
    <property type="match status" value="1"/>
</dbReference>
<organism evidence="13 14">
    <name type="scientific">Bacteroides finegoldii</name>
    <dbReference type="NCBI Taxonomy" id="338188"/>
    <lineage>
        <taxon>Bacteria</taxon>
        <taxon>Pseudomonadati</taxon>
        <taxon>Bacteroidota</taxon>
        <taxon>Bacteroidia</taxon>
        <taxon>Bacteroidales</taxon>
        <taxon>Bacteroidaceae</taxon>
        <taxon>Bacteroides</taxon>
    </lineage>
</organism>
<evidence type="ECO:0000256" key="5">
    <source>
        <dbReference type="ARBA" id="ARBA00022603"/>
    </source>
</evidence>
<dbReference type="STRING" id="338188.ERS852397_00662"/>
<keyword evidence="6 10" id="KW-0808">Transferase</keyword>
<evidence type="ECO:0000256" key="8">
    <source>
        <dbReference type="ARBA" id="ARBA00025699"/>
    </source>
</evidence>
<dbReference type="GO" id="GO:0070475">
    <property type="term" value="P:rRNA base methylation"/>
    <property type="evidence" value="ECO:0007669"/>
    <property type="project" value="TreeGrafter"/>
</dbReference>
<comment type="similarity">
    <text evidence="2 10">Belongs to the RNA methyltransferase RsmE family.</text>
</comment>
<dbReference type="Pfam" id="PF04452">
    <property type="entry name" value="Methyltrans_RNA"/>
    <property type="match status" value="1"/>
</dbReference>
<comment type="catalytic activity">
    <reaction evidence="9 10">
        <text>uridine(1498) in 16S rRNA + S-adenosyl-L-methionine = N(3)-methyluridine(1498) in 16S rRNA + S-adenosyl-L-homocysteine + H(+)</text>
        <dbReference type="Rhea" id="RHEA:42920"/>
        <dbReference type="Rhea" id="RHEA-COMP:10283"/>
        <dbReference type="Rhea" id="RHEA-COMP:10284"/>
        <dbReference type="ChEBI" id="CHEBI:15378"/>
        <dbReference type="ChEBI" id="CHEBI:57856"/>
        <dbReference type="ChEBI" id="CHEBI:59789"/>
        <dbReference type="ChEBI" id="CHEBI:65315"/>
        <dbReference type="ChEBI" id="CHEBI:74502"/>
        <dbReference type="EC" id="2.1.1.193"/>
    </reaction>
</comment>
<evidence type="ECO:0000256" key="9">
    <source>
        <dbReference type="ARBA" id="ARBA00047944"/>
    </source>
</evidence>
<dbReference type="RefSeq" id="WP_055278452.1">
    <property type="nucleotide sequence ID" value="NZ_CABIXA010000003.1"/>
</dbReference>
<dbReference type="PANTHER" id="PTHR30027">
    <property type="entry name" value="RIBOSOMAL RNA SMALL SUBUNIT METHYLTRANSFERASE E"/>
    <property type="match status" value="1"/>
</dbReference>
<dbReference type="PIRSF" id="PIRSF015601">
    <property type="entry name" value="MTase_slr0722"/>
    <property type="match status" value="1"/>
</dbReference>
<comment type="function">
    <text evidence="8 10">Specifically methylates the N3 position of the uracil ring of uridine 1498 (m3U1498) in 16S rRNA. Acts on the fully assembled 30S ribosomal subunit.</text>
</comment>
<gene>
    <name evidence="13" type="primary">rsmE</name>
    <name evidence="13" type="ORF">ERS852397_00662</name>
</gene>
<name>A0A173YYZ3_9BACE</name>
<dbReference type="EMBL" id="CYZH01000003">
    <property type="protein sequence ID" value="CUN68729.1"/>
    <property type="molecule type" value="Genomic_DNA"/>
</dbReference>
<dbReference type="InterPro" id="IPR029026">
    <property type="entry name" value="tRNA_m1G_MTases_N"/>
</dbReference>
<evidence type="ECO:0000259" key="11">
    <source>
        <dbReference type="Pfam" id="PF04452"/>
    </source>
</evidence>
<dbReference type="AlphaFoldDB" id="A0A173YYZ3"/>
<dbReference type="InterPro" id="IPR046887">
    <property type="entry name" value="RsmE_PUA-like"/>
</dbReference>
<dbReference type="Gene3D" id="3.40.1280.10">
    <property type="match status" value="1"/>
</dbReference>
<evidence type="ECO:0000259" key="12">
    <source>
        <dbReference type="Pfam" id="PF20260"/>
    </source>
</evidence>
<proteinExistence type="inferred from homology"/>
<dbReference type="NCBIfam" id="TIGR00046">
    <property type="entry name" value="RsmE family RNA methyltransferase"/>
    <property type="match status" value="1"/>
</dbReference>
<sequence>MHVFYTPDIQKSNELPDEEAQHCIRVLRLNIGDEITLTDGKGNFYKAEITAATNKRCLVAIKETIFQEPLWPCHLHIAMAPTKNMDRNEWFAEKATEIGFDELTFLNCRFSERKVIKTERIEKILISAIKQSLKARLPKLNEMTDFDKFITREFKGQKFIAHCYEGDKPLLKNILKPGEDALVLIGPEGDFSEEEVKKAIEQGFVPISLGKSRLRTETAALAACHILNLQNQ</sequence>